<sequence>MAEVTYFVAMPFFRTEDGDLAAGDAKELQTAGAAVREAQRLAMTAAGAVAFSRRGDPGTGEFQDAVVIQRFGDVPAAEALLGAR</sequence>
<name>A0A2J7TMB5_METSI</name>
<dbReference type="EMBL" id="PDZR01000001">
    <property type="protein sequence ID" value="PNG27903.1"/>
    <property type="molecule type" value="Genomic_DNA"/>
</dbReference>
<evidence type="ECO:0000313" key="1">
    <source>
        <dbReference type="EMBL" id="PNG27903.1"/>
    </source>
</evidence>
<evidence type="ECO:0000313" key="2">
    <source>
        <dbReference type="Proteomes" id="UP000236286"/>
    </source>
</evidence>
<accession>A0A2J7TMB5</accession>
<dbReference type="OrthoDB" id="7220707at2"/>
<dbReference type="RefSeq" id="WP_102842211.1">
    <property type="nucleotide sequence ID" value="NZ_PDZR01000001.1"/>
</dbReference>
<dbReference type="Proteomes" id="UP000236286">
    <property type="component" value="Unassembled WGS sequence"/>
</dbReference>
<protein>
    <submittedName>
        <fullName evidence="1">Uncharacterized protein</fullName>
    </submittedName>
</protein>
<organism evidence="1 2">
    <name type="scientific">Methylocella silvestris</name>
    <dbReference type="NCBI Taxonomy" id="199596"/>
    <lineage>
        <taxon>Bacteria</taxon>
        <taxon>Pseudomonadati</taxon>
        <taxon>Pseudomonadota</taxon>
        <taxon>Alphaproteobacteria</taxon>
        <taxon>Hyphomicrobiales</taxon>
        <taxon>Beijerinckiaceae</taxon>
        <taxon>Methylocella</taxon>
    </lineage>
</organism>
<proteinExistence type="predicted"/>
<comment type="caution">
    <text evidence="1">The sequence shown here is derived from an EMBL/GenBank/DDBJ whole genome shotgun (WGS) entry which is preliminary data.</text>
</comment>
<dbReference type="AlphaFoldDB" id="A0A2J7TMB5"/>
<reference evidence="1 2" key="1">
    <citation type="submission" date="2017-10" db="EMBL/GenBank/DDBJ databases">
        <title>Genome announcement of Methylocella silvestris TVC from permafrost.</title>
        <authorList>
            <person name="Wang J."/>
            <person name="Geng K."/>
            <person name="Ul-Haque F."/>
            <person name="Crombie A.T."/>
            <person name="Street L.E."/>
            <person name="Wookey P.A."/>
            <person name="Murrell J.C."/>
            <person name="Pratscher J."/>
        </authorList>
    </citation>
    <scope>NUCLEOTIDE SEQUENCE [LARGE SCALE GENOMIC DNA]</scope>
    <source>
        <strain evidence="1 2">TVC</strain>
    </source>
</reference>
<gene>
    <name evidence="1" type="ORF">CR492_03170</name>
</gene>